<reference evidence="3 4" key="1">
    <citation type="submission" date="2024-06" db="EMBL/GenBank/DDBJ databases">
        <authorList>
            <person name="Kraege A."/>
            <person name="Thomma B."/>
        </authorList>
    </citation>
    <scope>NUCLEOTIDE SEQUENCE [LARGE SCALE GENOMIC DNA]</scope>
</reference>
<dbReference type="PANTHER" id="PTHR43794:SF11">
    <property type="entry name" value="AMIDOHYDROLASE-RELATED DOMAIN-CONTAINING PROTEIN"/>
    <property type="match status" value="1"/>
</dbReference>
<keyword evidence="4" id="KW-1185">Reference proteome</keyword>
<dbReference type="Gene3D" id="3.20.20.140">
    <property type="entry name" value="Metal-dependent hydrolases"/>
    <property type="match status" value="1"/>
</dbReference>
<evidence type="ECO:0000259" key="2">
    <source>
        <dbReference type="Pfam" id="PF01979"/>
    </source>
</evidence>
<evidence type="ECO:0000256" key="1">
    <source>
        <dbReference type="ARBA" id="ARBA00022801"/>
    </source>
</evidence>
<dbReference type="Pfam" id="PF01979">
    <property type="entry name" value="Amidohydro_1"/>
    <property type="match status" value="1"/>
</dbReference>
<evidence type="ECO:0000313" key="4">
    <source>
        <dbReference type="Proteomes" id="UP001497392"/>
    </source>
</evidence>
<dbReference type="EMBL" id="CAXHTA020000011">
    <property type="protein sequence ID" value="CAL5224481.1"/>
    <property type="molecule type" value="Genomic_DNA"/>
</dbReference>
<dbReference type="NCBIfam" id="NF006055">
    <property type="entry name" value="PRK08203.1"/>
    <property type="match status" value="1"/>
</dbReference>
<proteinExistence type="predicted"/>
<keyword evidence="1" id="KW-0378">Hydrolase</keyword>
<dbReference type="InterPro" id="IPR011059">
    <property type="entry name" value="Metal-dep_hydrolase_composite"/>
</dbReference>
<organism evidence="3 4">
    <name type="scientific">Coccomyxa viridis</name>
    <dbReference type="NCBI Taxonomy" id="1274662"/>
    <lineage>
        <taxon>Eukaryota</taxon>
        <taxon>Viridiplantae</taxon>
        <taxon>Chlorophyta</taxon>
        <taxon>core chlorophytes</taxon>
        <taxon>Trebouxiophyceae</taxon>
        <taxon>Trebouxiophyceae incertae sedis</taxon>
        <taxon>Coccomyxaceae</taxon>
        <taxon>Coccomyxa</taxon>
    </lineage>
</organism>
<sequence>MFQCLTRCIAQESKLFGWLTTLYHAWVHLTGNDVYIACKLAMAELILSGCTTTSDHLYIYPNDVTLDDSIRAAREIGIRFHPTRGAMSLGESKGGLPPDSCTEDEAACLADMRRCIEEFHDNSRYSMLRMALAPCAPFNVTTELMVKAARLARQYPGVRLHTHLAENQEDIDFSQKEYNCRPGAYIKSVEWEGPDVWFAHCCMLDDNEMQQFADNGIGVSHCPSSNLRLASGIAPVRKLLDASVNVGMGVDGSASSDSGHLLQEVRLAMLLQRASGSAEAMGAHEALKMATEGGARNLGRDDIGQIAPGFAADIVAWRLDTIGFSGAGQDPISALLYCTPSIGFVDLSIINGHIVVKNGRLQTVDLQDLIKEHRACSERLCKYLPDWWKTGSRP</sequence>
<dbReference type="Gene3D" id="2.30.40.10">
    <property type="entry name" value="Urease, subunit C, domain 1"/>
    <property type="match status" value="1"/>
</dbReference>
<dbReference type="CDD" id="cd01298">
    <property type="entry name" value="ATZ_TRZ_like"/>
    <property type="match status" value="1"/>
</dbReference>
<evidence type="ECO:0000313" key="3">
    <source>
        <dbReference type="EMBL" id="CAL5224481.1"/>
    </source>
</evidence>
<name>A0ABP1FZN0_9CHLO</name>
<dbReference type="InterPro" id="IPR032466">
    <property type="entry name" value="Metal_Hydrolase"/>
</dbReference>
<dbReference type="SUPFAM" id="SSF51556">
    <property type="entry name" value="Metallo-dependent hydrolases"/>
    <property type="match status" value="1"/>
</dbReference>
<feature type="domain" description="Amidohydrolase-related" evidence="2">
    <location>
        <begin position="23"/>
        <end position="329"/>
    </location>
</feature>
<dbReference type="InterPro" id="IPR050287">
    <property type="entry name" value="MTA/SAH_deaminase"/>
</dbReference>
<comment type="caution">
    <text evidence="3">The sequence shown here is derived from an EMBL/GenBank/DDBJ whole genome shotgun (WGS) entry which is preliminary data.</text>
</comment>
<dbReference type="PANTHER" id="PTHR43794">
    <property type="entry name" value="AMINOHYDROLASE SSNA-RELATED"/>
    <property type="match status" value="1"/>
</dbReference>
<dbReference type="InterPro" id="IPR006680">
    <property type="entry name" value="Amidohydro-rel"/>
</dbReference>
<protein>
    <submittedName>
        <fullName evidence="3">G7175 protein</fullName>
    </submittedName>
</protein>
<gene>
    <name evidence="3" type="primary">g7175</name>
    <name evidence="3" type="ORF">VP750_LOCUS6140</name>
</gene>
<dbReference type="Proteomes" id="UP001497392">
    <property type="component" value="Unassembled WGS sequence"/>
</dbReference>
<accession>A0ABP1FZN0</accession>
<dbReference type="SUPFAM" id="SSF51338">
    <property type="entry name" value="Composite domain of metallo-dependent hydrolases"/>
    <property type="match status" value="1"/>
</dbReference>